<evidence type="ECO:0000313" key="2">
    <source>
        <dbReference type="EMBL" id="CAB4875408.1"/>
    </source>
</evidence>
<protein>
    <submittedName>
        <fullName evidence="2">Unannotated protein</fullName>
    </submittedName>
</protein>
<dbReference type="PANTHER" id="PTHR34183:SF8">
    <property type="entry name" value="ENDOLYTIC PEPTIDOGLYCAN TRANSGLYCOSYLASE RLPA-RELATED"/>
    <property type="match status" value="1"/>
</dbReference>
<proteinExistence type="predicted"/>
<dbReference type="InterPro" id="IPR036908">
    <property type="entry name" value="RlpA-like_sf"/>
</dbReference>
<evidence type="ECO:0000259" key="1">
    <source>
        <dbReference type="Pfam" id="PF03330"/>
    </source>
</evidence>
<dbReference type="EMBL" id="CAFBLU010000014">
    <property type="protein sequence ID" value="CAB4875408.1"/>
    <property type="molecule type" value="Genomic_DNA"/>
</dbReference>
<dbReference type="SUPFAM" id="SSF50685">
    <property type="entry name" value="Barwin-like endoglucanases"/>
    <property type="match status" value="1"/>
</dbReference>
<accession>A0A6J7E0A3</accession>
<dbReference type="InterPro" id="IPR009009">
    <property type="entry name" value="RlpA-like_DPBB"/>
</dbReference>
<dbReference type="AlphaFoldDB" id="A0A6J7E0A3"/>
<dbReference type="CDD" id="cd22268">
    <property type="entry name" value="DPBB_RlpA-like"/>
    <property type="match status" value="1"/>
</dbReference>
<feature type="domain" description="RlpA-like protein double-psi beta-barrel" evidence="1">
    <location>
        <begin position="218"/>
        <end position="297"/>
    </location>
</feature>
<sequence length="299" mass="31150">MQIQRYASMAAVPFAALGLSVPGLGGGAGPDQTASTLPLRVNSRLIDYGSSVRVTGLTRLARGTKVVVSLGRTGGTGIVARAKADSHGRWSTTARLSESGRISAISAGSRSTASAAASGPQVRVRTVISGVAAAPLKAGRTTLTAHVRPSRGSVWTVKLGRHGRWTQVKSGHSSRTGAIKTRLSARRGDRLRLTVSGGARLEPATARLSVRRFRPAGASWYGLYGDPVACGGVLRRNTVGVAHKTLPCGTKVTISYHGRTIVAKVIDRGPYIAGREFDLTGAAARALHFDGVGTIWVTP</sequence>
<name>A0A6J7E0A3_9ZZZZ</name>
<gene>
    <name evidence="2" type="ORF">UFOPK3444_00983</name>
</gene>
<dbReference type="Gene3D" id="2.40.40.10">
    <property type="entry name" value="RlpA-like domain"/>
    <property type="match status" value="1"/>
</dbReference>
<reference evidence="2" key="1">
    <citation type="submission" date="2020-05" db="EMBL/GenBank/DDBJ databases">
        <authorList>
            <person name="Chiriac C."/>
            <person name="Salcher M."/>
            <person name="Ghai R."/>
            <person name="Kavagutti S V."/>
        </authorList>
    </citation>
    <scope>NUCLEOTIDE SEQUENCE</scope>
</reference>
<organism evidence="2">
    <name type="scientific">freshwater metagenome</name>
    <dbReference type="NCBI Taxonomy" id="449393"/>
    <lineage>
        <taxon>unclassified sequences</taxon>
        <taxon>metagenomes</taxon>
        <taxon>ecological metagenomes</taxon>
    </lineage>
</organism>
<dbReference type="Pfam" id="PF03330">
    <property type="entry name" value="DPBB_1"/>
    <property type="match status" value="1"/>
</dbReference>
<dbReference type="PANTHER" id="PTHR34183">
    <property type="entry name" value="ENDOLYTIC PEPTIDOGLYCAN TRANSGLYCOSYLASE RLPA"/>
    <property type="match status" value="1"/>
</dbReference>